<protein>
    <submittedName>
        <fullName evidence="1">RNA polymerase sigma-70 factor (ECF subfamily)</fullName>
    </submittedName>
</protein>
<dbReference type="Gene3D" id="3.10.450.50">
    <property type="match status" value="1"/>
</dbReference>
<evidence type="ECO:0000313" key="2">
    <source>
        <dbReference type="Proteomes" id="UP000294508"/>
    </source>
</evidence>
<name>A0A4R2HR03_9ACTN</name>
<accession>A0A4R2HR03</accession>
<keyword evidence="2" id="KW-1185">Reference proteome</keyword>
<dbReference type="InterPro" id="IPR036388">
    <property type="entry name" value="WH-like_DNA-bd_sf"/>
</dbReference>
<comment type="caution">
    <text evidence="1">The sequence shown here is derived from an EMBL/GenBank/DDBJ whole genome shotgun (WGS) entry which is preliminary data.</text>
</comment>
<dbReference type="Proteomes" id="UP000294508">
    <property type="component" value="Unassembled WGS sequence"/>
</dbReference>
<dbReference type="Gene3D" id="1.10.10.10">
    <property type="entry name" value="Winged helix-like DNA-binding domain superfamily/Winged helix DNA-binding domain"/>
    <property type="match status" value="1"/>
</dbReference>
<dbReference type="SUPFAM" id="SSF54427">
    <property type="entry name" value="NTF2-like"/>
    <property type="match status" value="1"/>
</dbReference>
<sequence>MADRLDEVSAHAVRRGLVSHCYRMLGSITEAQQVATLSLQSSDDLYAIATRQCLDQDVWRPLPTSMAAASDDPEGRLQQSPEVLWLEPIPDDLTDGRPIGLDIVAALQRLPARHRAALILADIEGWTPARVTDAIGVSAADLDEARLHFDPGQSHVADDAALLDRYRAAFELYDVPTITGFFTDDAIWEMPPFTSWFRGARNIGRLIATHCPAKEAGDQVLVPIKANGQPGFAVYMRDPADNVHRAFQLQVLTLTATGIIHAIAFFDLTLFETFNLPDLLTTLPKSPYEAQPSLHVTRADKHD</sequence>
<dbReference type="EMBL" id="SLWN01000004">
    <property type="protein sequence ID" value="TCO32898.1"/>
    <property type="molecule type" value="Genomic_DNA"/>
</dbReference>
<gene>
    <name evidence="1" type="ORF">EV652_104504</name>
</gene>
<dbReference type="AlphaFoldDB" id="A0A4R2HR03"/>
<organism evidence="1 2">
    <name type="scientific">Kribbella steppae</name>
    <dbReference type="NCBI Taxonomy" id="2512223"/>
    <lineage>
        <taxon>Bacteria</taxon>
        <taxon>Bacillati</taxon>
        <taxon>Actinomycetota</taxon>
        <taxon>Actinomycetes</taxon>
        <taxon>Propionibacteriales</taxon>
        <taxon>Kribbellaceae</taxon>
        <taxon>Kribbella</taxon>
    </lineage>
</organism>
<reference evidence="1 2" key="1">
    <citation type="journal article" date="2015" name="Stand. Genomic Sci.">
        <title>Genomic Encyclopedia of Bacterial and Archaeal Type Strains, Phase III: the genomes of soil and plant-associated and newly described type strains.</title>
        <authorList>
            <person name="Whitman W.B."/>
            <person name="Woyke T."/>
            <person name="Klenk H.P."/>
            <person name="Zhou Y."/>
            <person name="Lilburn T.G."/>
            <person name="Beck B.J."/>
            <person name="De Vos P."/>
            <person name="Vandamme P."/>
            <person name="Eisen J.A."/>
            <person name="Garrity G."/>
            <person name="Hugenholtz P."/>
            <person name="Kyrpides N.C."/>
        </authorList>
    </citation>
    <scope>NUCLEOTIDE SEQUENCE [LARGE SCALE GENOMIC DNA]</scope>
    <source>
        <strain evidence="1 2">VKM Ac-2572</strain>
    </source>
</reference>
<evidence type="ECO:0000313" key="1">
    <source>
        <dbReference type="EMBL" id="TCO32898.1"/>
    </source>
</evidence>
<dbReference type="InterPro" id="IPR032710">
    <property type="entry name" value="NTF2-like_dom_sf"/>
</dbReference>
<proteinExistence type="predicted"/>
<dbReference type="RefSeq" id="WP_199238180.1">
    <property type="nucleotide sequence ID" value="NZ_SLWN01000004.1"/>
</dbReference>